<accession>A0A4Z1B2B4</accession>
<dbReference type="OrthoDB" id="713122at2"/>
<organism evidence="3 4">
    <name type="scientific">Empedobacter tilapiae</name>
    <dbReference type="NCBI Taxonomy" id="2491114"/>
    <lineage>
        <taxon>Bacteria</taxon>
        <taxon>Pseudomonadati</taxon>
        <taxon>Bacteroidota</taxon>
        <taxon>Flavobacteriia</taxon>
        <taxon>Flavobacteriales</taxon>
        <taxon>Weeksellaceae</taxon>
        <taxon>Empedobacter</taxon>
    </lineage>
</organism>
<reference evidence="3 4" key="1">
    <citation type="submission" date="2019-03" db="EMBL/GenBank/DDBJ databases">
        <title>Empedobacter tilapiae sp. nov., isolated from an intestine of Nile tilapia Oreochromis niloticus.</title>
        <authorList>
            <person name="Kim Y.-O."/>
            <person name="Yoon J.-H."/>
        </authorList>
    </citation>
    <scope>NUCLEOTIDE SEQUENCE [LARGE SCALE GENOMIC DNA]</scope>
    <source>
        <strain evidence="3 4">MRS2</strain>
    </source>
</reference>
<sequence>MIKKCSLLALFLTSILLTSCIQEEELDTNADIIEAYIPPQYLKTDPIITNNSIEFRVKSNIDLKNQAPIFIISPNATIDPVNGTLRDYSTTQTAVVTAQDKRWKKIYTISFNIDELSTSYSFNQAELTDKDRYYRFYSIGSNGDKIYDWASGNSGYVTVAGDKTPGEYPTTVDKGRDGGYAAKMQTVYTSSFAAATGNPIAAGNLFLGSFKTNIFNTLKSTKFGLPYSGELPKSVRTYYKYKAGKEVRDQDFKPIPGAVDTFDIYAIIFESQAKENYLYGDHDFKDPRNVAIARVSKADRLETSNWREINFPFKLVEGKKYDPSKEYVLAIVMSSSIDGAYFTGAIGSTLIVDKVELIYN</sequence>
<evidence type="ECO:0000259" key="2">
    <source>
        <dbReference type="Pfam" id="PF13201"/>
    </source>
</evidence>
<feature type="domain" description="Putative carbohydrate metabolism" evidence="2">
    <location>
        <begin position="129"/>
        <end position="358"/>
    </location>
</feature>
<feature type="chain" id="PRO_5021379181" description="Putative carbohydrate metabolism domain-containing protein" evidence="1">
    <location>
        <begin position="24"/>
        <end position="360"/>
    </location>
</feature>
<dbReference type="Pfam" id="PF13201">
    <property type="entry name" value="PCMD"/>
    <property type="match status" value="1"/>
</dbReference>
<dbReference type="Proteomes" id="UP000297998">
    <property type="component" value="Unassembled WGS sequence"/>
</dbReference>
<comment type="caution">
    <text evidence="3">The sequence shown here is derived from an EMBL/GenBank/DDBJ whole genome shotgun (WGS) entry which is preliminary data.</text>
</comment>
<evidence type="ECO:0000313" key="3">
    <source>
        <dbReference type="EMBL" id="TGN24586.1"/>
    </source>
</evidence>
<keyword evidence="4" id="KW-1185">Reference proteome</keyword>
<evidence type="ECO:0000256" key="1">
    <source>
        <dbReference type="SAM" id="SignalP"/>
    </source>
</evidence>
<protein>
    <recommendedName>
        <fullName evidence="2">Putative carbohydrate metabolism domain-containing protein</fullName>
    </recommendedName>
</protein>
<proteinExistence type="predicted"/>
<dbReference type="EMBL" id="SRPE01000009">
    <property type="protein sequence ID" value="TGN24586.1"/>
    <property type="molecule type" value="Genomic_DNA"/>
</dbReference>
<dbReference type="InterPro" id="IPR025112">
    <property type="entry name" value="PCMD"/>
</dbReference>
<dbReference type="RefSeq" id="WP_135836255.1">
    <property type="nucleotide sequence ID" value="NZ_SRPE01000009.1"/>
</dbReference>
<keyword evidence="1" id="KW-0732">Signal</keyword>
<gene>
    <name evidence="3" type="ORF">E4J94_13135</name>
</gene>
<feature type="signal peptide" evidence="1">
    <location>
        <begin position="1"/>
        <end position="23"/>
    </location>
</feature>
<dbReference type="AlphaFoldDB" id="A0A4Z1B2B4"/>
<name>A0A4Z1B2B4_9FLAO</name>
<evidence type="ECO:0000313" key="4">
    <source>
        <dbReference type="Proteomes" id="UP000297998"/>
    </source>
</evidence>
<dbReference type="InterPro" id="IPR038653">
    <property type="entry name" value="Put_CMD_sf"/>
</dbReference>
<dbReference type="PROSITE" id="PS51257">
    <property type="entry name" value="PROKAR_LIPOPROTEIN"/>
    <property type="match status" value="1"/>
</dbReference>
<dbReference type="Gene3D" id="2.60.40.2340">
    <property type="match status" value="1"/>
</dbReference>
<dbReference type="Gene3D" id="2.60.120.890">
    <property type="entry name" value="BT2081, beta-jelly-roll domain"/>
    <property type="match status" value="1"/>
</dbReference>